<dbReference type="GO" id="GO:0015645">
    <property type="term" value="F:fatty acid ligase activity"/>
    <property type="evidence" value="ECO:0007669"/>
    <property type="project" value="TreeGrafter"/>
</dbReference>
<dbReference type="InterPro" id="IPR020845">
    <property type="entry name" value="AMP-binding_CS"/>
</dbReference>
<proteinExistence type="inferred from homology"/>
<dbReference type="InterPro" id="IPR045851">
    <property type="entry name" value="AMP-bd_C_sf"/>
</dbReference>
<evidence type="ECO:0000256" key="1">
    <source>
        <dbReference type="ARBA" id="ARBA00006432"/>
    </source>
</evidence>
<dbReference type="Gene3D" id="3.40.50.12780">
    <property type="entry name" value="N-terminal domain of ligase-like"/>
    <property type="match status" value="1"/>
</dbReference>
<dbReference type="PROSITE" id="PS00455">
    <property type="entry name" value="AMP_BINDING"/>
    <property type="match status" value="1"/>
</dbReference>
<dbReference type="Pfam" id="PF13193">
    <property type="entry name" value="AMP-binding_C"/>
    <property type="match status" value="1"/>
</dbReference>
<dbReference type="InterPro" id="IPR025110">
    <property type="entry name" value="AMP-bd_C"/>
</dbReference>
<evidence type="ECO:0000313" key="8">
    <source>
        <dbReference type="Proteomes" id="UP000231019"/>
    </source>
</evidence>
<gene>
    <name evidence="7" type="ORF">COW36_01475</name>
</gene>
<comment type="caution">
    <text evidence="7">The sequence shown here is derived from an EMBL/GenBank/DDBJ whole genome shotgun (WGS) entry which is preliminary data.</text>
</comment>
<accession>A0A2M7GBJ4</accession>
<dbReference type="EMBL" id="PFFQ01000004">
    <property type="protein sequence ID" value="PIW19537.1"/>
    <property type="molecule type" value="Genomic_DNA"/>
</dbReference>
<comment type="similarity">
    <text evidence="1">Belongs to the ATP-dependent AMP-binding enzyme family.</text>
</comment>
<evidence type="ECO:0000256" key="2">
    <source>
        <dbReference type="ARBA" id="ARBA00022598"/>
    </source>
</evidence>
<keyword evidence="2 7" id="KW-0436">Ligase</keyword>
<organism evidence="7 8">
    <name type="scientific">bacterium (Candidatus Blackallbacteria) CG17_big_fil_post_rev_8_21_14_2_50_48_46</name>
    <dbReference type="NCBI Taxonomy" id="2014261"/>
    <lineage>
        <taxon>Bacteria</taxon>
        <taxon>Candidatus Blackallbacteria</taxon>
    </lineage>
</organism>
<dbReference type="PANTHER" id="PTHR43605:SF10">
    <property type="entry name" value="ACYL-COA SYNTHETASE MEDIUM CHAIN FAMILY MEMBER 3"/>
    <property type="match status" value="1"/>
</dbReference>
<dbReference type="AlphaFoldDB" id="A0A2M7GBJ4"/>
<dbReference type="PANTHER" id="PTHR43605">
    <property type="entry name" value="ACYL-COENZYME A SYNTHETASE"/>
    <property type="match status" value="1"/>
</dbReference>
<reference evidence="7 8" key="1">
    <citation type="submission" date="2017-09" db="EMBL/GenBank/DDBJ databases">
        <title>Depth-based differentiation of microbial function through sediment-hosted aquifers and enrichment of novel symbionts in the deep terrestrial subsurface.</title>
        <authorList>
            <person name="Probst A.J."/>
            <person name="Ladd B."/>
            <person name="Jarett J.K."/>
            <person name="Geller-Mcgrath D.E."/>
            <person name="Sieber C.M."/>
            <person name="Emerson J.B."/>
            <person name="Anantharaman K."/>
            <person name="Thomas B.C."/>
            <person name="Malmstrom R."/>
            <person name="Stieglmeier M."/>
            <person name="Klingl A."/>
            <person name="Woyke T."/>
            <person name="Ryan C.M."/>
            <person name="Banfield J.F."/>
        </authorList>
    </citation>
    <scope>NUCLEOTIDE SEQUENCE [LARGE SCALE GENOMIC DNA]</scope>
    <source>
        <strain evidence="7">CG17_big_fil_post_rev_8_21_14_2_50_48_46</strain>
    </source>
</reference>
<evidence type="ECO:0000259" key="6">
    <source>
        <dbReference type="Pfam" id="PF13193"/>
    </source>
</evidence>
<feature type="domain" description="AMP-dependent synthetase/ligase" evidence="5">
    <location>
        <begin position="55"/>
        <end position="430"/>
    </location>
</feature>
<dbReference type="GO" id="GO:0005524">
    <property type="term" value="F:ATP binding"/>
    <property type="evidence" value="ECO:0007669"/>
    <property type="project" value="UniProtKB-KW"/>
</dbReference>
<dbReference type="GO" id="GO:0004321">
    <property type="term" value="F:fatty-acyl-CoA synthase activity"/>
    <property type="evidence" value="ECO:0007669"/>
    <property type="project" value="TreeGrafter"/>
</dbReference>
<evidence type="ECO:0000313" key="7">
    <source>
        <dbReference type="EMBL" id="PIW19537.1"/>
    </source>
</evidence>
<dbReference type="GO" id="GO:0006637">
    <property type="term" value="P:acyl-CoA metabolic process"/>
    <property type="evidence" value="ECO:0007669"/>
    <property type="project" value="TreeGrafter"/>
</dbReference>
<dbReference type="InterPro" id="IPR051087">
    <property type="entry name" value="Mitochondrial_ACSM"/>
</dbReference>
<dbReference type="InterPro" id="IPR000873">
    <property type="entry name" value="AMP-dep_synth/lig_dom"/>
</dbReference>
<evidence type="ECO:0000259" key="5">
    <source>
        <dbReference type="Pfam" id="PF00501"/>
    </source>
</evidence>
<name>A0A2M7GBJ4_9BACT</name>
<dbReference type="Gene3D" id="3.30.300.30">
    <property type="match status" value="1"/>
</dbReference>
<dbReference type="InterPro" id="IPR042099">
    <property type="entry name" value="ANL_N_sf"/>
</dbReference>
<dbReference type="GO" id="GO:0016405">
    <property type="term" value="F:CoA-ligase activity"/>
    <property type="evidence" value="ECO:0007669"/>
    <property type="project" value="UniProtKB-ARBA"/>
</dbReference>
<dbReference type="Pfam" id="PF00501">
    <property type="entry name" value="AMP-binding"/>
    <property type="match status" value="1"/>
</dbReference>
<protein>
    <submittedName>
        <fullName evidence="7">Acetate--CoA ligase</fullName>
    </submittedName>
</protein>
<feature type="domain" description="AMP-binding enzyme C-terminal" evidence="6">
    <location>
        <begin position="480"/>
        <end position="558"/>
    </location>
</feature>
<evidence type="ECO:0000256" key="3">
    <source>
        <dbReference type="ARBA" id="ARBA00022741"/>
    </source>
</evidence>
<dbReference type="NCBIfam" id="NF003313">
    <property type="entry name" value="PRK04319.1"/>
    <property type="match status" value="1"/>
</dbReference>
<keyword evidence="3" id="KW-0547">Nucleotide-binding</keyword>
<dbReference type="GO" id="GO:0006633">
    <property type="term" value="P:fatty acid biosynthetic process"/>
    <property type="evidence" value="ECO:0007669"/>
    <property type="project" value="TreeGrafter"/>
</dbReference>
<sequence>MSWQMIHKNSESLPCKPNLEDYQALRSQFSWEALRAELEATPSGGWNIAHNAVDRHAKGPHANKTALRWLSEAGPIQDFSYADLKALSNRFAHVLEKLGVSKGERVFGLTGRIPELYQAVLGTLKNGSVFCPLFSAFGPEPIKARMQIGSAKVLVTTPMLYKRKVAPIRAELTTLEHVIVVGDKTPEGTLNFTELMAEASPEFTLCPTEPEDMALLHFTSGTTGKPKGAIHVHEAILAHYATGKLALDLHPEDIFWCTADPGWVTGISYGMLSPLSNGVTLIVDEAEFNAERWYSILQEQKVSVWYTAPTAVRMLMKLGAELTRQYQFPALRFMGSVGEPLNPEGVVWGQEAFGMPFHDNWWQTETGAIMVANYVSADVKPGSMGRPLPGIEAGIVRHLENGQVEEIQTPDTEGELALRPGWPSMFRGYLNEEARYQKCFSDGWYLSGDLAKRDADGYFWFVGRADDVIKSAGHLIGPFEVESALMEHPAVAEVGVIGKPDPVAMEIVKAFVALKPGFEASEALQMELMGFARKRLGAAVAPREIEFRLNLPKTRSGKIMRRLLKARELGLPEGDISTLESDEK</sequence>
<dbReference type="SUPFAM" id="SSF56801">
    <property type="entry name" value="Acetyl-CoA synthetase-like"/>
    <property type="match status" value="1"/>
</dbReference>
<dbReference type="Proteomes" id="UP000231019">
    <property type="component" value="Unassembled WGS sequence"/>
</dbReference>
<evidence type="ECO:0000256" key="4">
    <source>
        <dbReference type="ARBA" id="ARBA00022840"/>
    </source>
</evidence>
<keyword evidence="4" id="KW-0067">ATP-binding</keyword>